<name>A0A0B0P0Y7_GOSAR</name>
<proteinExistence type="predicted"/>
<keyword evidence="2" id="KW-1185">Reference proteome</keyword>
<dbReference type="Proteomes" id="UP000032142">
    <property type="component" value="Unassembled WGS sequence"/>
</dbReference>
<gene>
    <name evidence="1" type="ORF">F383_25729</name>
</gene>
<accession>A0A0B0P0Y7</accession>
<sequence>MWQPVSISLHVSQTRGKSQFLGFLSILKSI</sequence>
<evidence type="ECO:0000313" key="2">
    <source>
        <dbReference type="Proteomes" id="UP000032142"/>
    </source>
</evidence>
<protein>
    <submittedName>
        <fullName evidence="1">Uncharacterized protein</fullName>
    </submittedName>
</protein>
<dbReference type="EMBL" id="KN410871">
    <property type="protein sequence ID" value="KHG18572.1"/>
    <property type="molecule type" value="Genomic_DNA"/>
</dbReference>
<evidence type="ECO:0000313" key="1">
    <source>
        <dbReference type="EMBL" id="KHG18572.1"/>
    </source>
</evidence>
<dbReference type="AlphaFoldDB" id="A0A0B0P0Y7"/>
<organism evidence="1 2">
    <name type="scientific">Gossypium arboreum</name>
    <name type="common">Tree cotton</name>
    <name type="synonym">Gossypium nanking</name>
    <dbReference type="NCBI Taxonomy" id="29729"/>
    <lineage>
        <taxon>Eukaryota</taxon>
        <taxon>Viridiplantae</taxon>
        <taxon>Streptophyta</taxon>
        <taxon>Embryophyta</taxon>
        <taxon>Tracheophyta</taxon>
        <taxon>Spermatophyta</taxon>
        <taxon>Magnoliopsida</taxon>
        <taxon>eudicotyledons</taxon>
        <taxon>Gunneridae</taxon>
        <taxon>Pentapetalae</taxon>
        <taxon>rosids</taxon>
        <taxon>malvids</taxon>
        <taxon>Malvales</taxon>
        <taxon>Malvaceae</taxon>
        <taxon>Malvoideae</taxon>
        <taxon>Gossypium</taxon>
    </lineage>
</organism>
<reference evidence="2" key="1">
    <citation type="submission" date="2014-09" db="EMBL/GenBank/DDBJ databases">
        <authorList>
            <person name="Mudge J."/>
            <person name="Ramaraj T."/>
            <person name="Lindquist I.E."/>
            <person name="Bharti A.K."/>
            <person name="Sundararajan A."/>
            <person name="Cameron C.T."/>
            <person name="Woodward J.E."/>
            <person name="May G.D."/>
            <person name="Brubaker C."/>
            <person name="Broadhvest J."/>
            <person name="Wilkins T.A."/>
        </authorList>
    </citation>
    <scope>NUCLEOTIDE SEQUENCE</scope>
    <source>
        <strain evidence="2">cv. AKA8401</strain>
    </source>
</reference>